<dbReference type="EMBL" id="JANBOI010002498">
    <property type="protein sequence ID" value="KAJ1721455.1"/>
    <property type="molecule type" value="Genomic_DNA"/>
</dbReference>
<keyword evidence="3" id="KW-1185">Reference proteome</keyword>
<proteinExistence type="predicted"/>
<name>A0A9W7Y0S0_9FUNG</name>
<feature type="non-terminal residue" evidence="2">
    <location>
        <position position="1"/>
    </location>
</feature>
<organism evidence="2 3">
    <name type="scientific">Coemansia biformis</name>
    <dbReference type="NCBI Taxonomy" id="1286918"/>
    <lineage>
        <taxon>Eukaryota</taxon>
        <taxon>Fungi</taxon>
        <taxon>Fungi incertae sedis</taxon>
        <taxon>Zoopagomycota</taxon>
        <taxon>Kickxellomycotina</taxon>
        <taxon>Kickxellomycetes</taxon>
        <taxon>Kickxellales</taxon>
        <taxon>Kickxellaceae</taxon>
        <taxon>Coemansia</taxon>
    </lineage>
</organism>
<feature type="region of interest" description="Disordered" evidence="1">
    <location>
        <begin position="134"/>
        <end position="174"/>
    </location>
</feature>
<dbReference type="AlphaFoldDB" id="A0A9W7Y0S0"/>
<gene>
    <name evidence="2" type="ORF">LPJ61_006040</name>
</gene>
<evidence type="ECO:0000256" key="1">
    <source>
        <dbReference type="SAM" id="MobiDB-lite"/>
    </source>
</evidence>
<reference evidence="2" key="1">
    <citation type="submission" date="2022-07" db="EMBL/GenBank/DDBJ databases">
        <title>Phylogenomic reconstructions and comparative analyses of Kickxellomycotina fungi.</title>
        <authorList>
            <person name="Reynolds N.K."/>
            <person name="Stajich J.E."/>
            <person name="Barry K."/>
            <person name="Grigoriev I.V."/>
            <person name="Crous P."/>
            <person name="Smith M.E."/>
        </authorList>
    </citation>
    <scope>NUCLEOTIDE SEQUENCE</scope>
    <source>
        <strain evidence="2">BCRC 34381</strain>
    </source>
</reference>
<sequence length="295" mass="32842">ACAAYKAIKYFYPYLNRCTNFWLETDCAVIVSLHTHKTTNNGDALAHFKLGLSKLGMKKNMIFHCPGIDQQTADWLSWAKECRHLSKACSVAPEMGGLEEAKEMIGSNGIVYTVGALMASTQRTMDSTDIAEEMAPSADDDDWVDSSDGHGLPPWTGSDNKDGWVPDDDEDVNGSDLQLPLHAEQYRMVQAALCNLPRLSEYTNCQDEDAEIQSWIVLCCQCEWLEDPLMPEFCVVETKCLHGTILYELVGGHGTHDVVGTWVLVLTCQAARQYVKVVHHALAHLGNMHTLEFIM</sequence>
<evidence type="ECO:0000313" key="2">
    <source>
        <dbReference type="EMBL" id="KAJ1721455.1"/>
    </source>
</evidence>
<protein>
    <submittedName>
        <fullName evidence="2">Uncharacterized protein</fullName>
    </submittedName>
</protein>
<dbReference type="Proteomes" id="UP001143981">
    <property type="component" value="Unassembled WGS sequence"/>
</dbReference>
<accession>A0A9W7Y0S0</accession>
<evidence type="ECO:0000313" key="3">
    <source>
        <dbReference type="Proteomes" id="UP001143981"/>
    </source>
</evidence>
<comment type="caution">
    <text evidence="2">The sequence shown here is derived from an EMBL/GenBank/DDBJ whole genome shotgun (WGS) entry which is preliminary data.</text>
</comment>